<reference evidence="4" key="1">
    <citation type="submission" date="2016-06" db="UniProtKB">
        <authorList>
            <consortium name="WormBaseParasite"/>
        </authorList>
    </citation>
    <scope>IDENTIFICATION</scope>
</reference>
<reference evidence="2 3" key="2">
    <citation type="submission" date="2018-11" db="EMBL/GenBank/DDBJ databases">
        <authorList>
            <consortium name="Pathogen Informatics"/>
        </authorList>
    </citation>
    <scope>NUCLEOTIDE SEQUENCE [LARGE SCALE GENOMIC DNA]</scope>
</reference>
<keyword evidence="3" id="KW-1185">Reference proteome</keyword>
<evidence type="ECO:0000313" key="3">
    <source>
        <dbReference type="Proteomes" id="UP000271098"/>
    </source>
</evidence>
<organism evidence="4">
    <name type="scientific">Gongylonema pulchrum</name>
    <dbReference type="NCBI Taxonomy" id="637853"/>
    <lineage>
        <taxon>Eukaryota</taxon>
        <taxon>Metazoa</taxon>
        <taxon>Ecdysozoa</taxon>
        <taxon>Nematoda</taxon>
        <taxon>Chromadorea</taxon>
        <taxon>Rhabditida</taxon>
        <taxon>Spirurina</taxon>
        <taxon>Spiruromorpha</taxon>
        <taxon>Spiruroidea</taxon>
        <taxon>Gongylonematidae</taxon>
        <taxon>Gongylonema</taxon>
    </lineage>
</organism>
<accession>A0A183F198</accession>
<gene>
    <name evidence="2" type="ORF">GPUH_LOCUS26989</name>
</gene>
<name>A0A183F198_9BILA</name>
<evidence type="ECO:0000313" key="2">
    <source>
        <dbReference type="EMBL" id="VDN49777.1"/>
    </source>
</evidence>
<feature type="chain" id="PRO_5043139347" evidence="1">
    <location>
        <begin position="18"/>
        <end position="83"/>
    </location>
</feature>
<evidence type="ECO:0000256" key="1">
    <source>
        <dbReference type="SAM" id="SignalP"/>
    </source>
</evidence>
<sequence length="83" mass="9961">MLHFFGGLWIALVLTEGSDDHFVCEMGNFRLNIRMNYDHLRVILDEKETILDIYFPFRVDYENVKVKLMADHNELHFFAPVIW</sequence>
<protein>
    <submittedName>
        <fullName evidence="4">Galectin</fullName>
    </submittedName>
</protein>
<evidence type="ECO:0000313" key="4">
    <source>
        <dbReference type="WBParaSite" id="GPUH_0002701901-mRNA-1"/>
    </source>
</evidence>
<keyword evidence="1" id="KW-0732">Signal</keyword>
<dbReference type="AlphaFoldDB" id="A0A183F198"/>
<dbReference type="OrthoDB" id="5135119at2759"/>
<dbReference type="WBParaSite" id="GPUH_0002701901-mRNA-1">
    <property type="protein sequence ID" value="GPUH_0002701901-mRNA-1"/>
    <property type="gene ID" value="GPUH_0002701901"/>
</dbReference>
<feature type="signal peptide" evidence="1">
    <location>
        <begin position="1"/>
        <end position="17"/>
    </location>
</feature>
<proteinExistence type="predicted"/>
<dbReference type="Proteomes" id="UP000271098">
    <property type="component" value="Unassembled WGS sequence"/>
</dbReference>
<dbReference type="EMBL" id="UYRT01116683">
    <property type="protein sequence ID" value="VDN49777.1"/>
    <property type="molecule type" value="Genomic_DNA"/>
</dbReference>